<name>A0AA88DQE6_FICCA</name>
<protein>
    <submittedName>
        <fullName evidence="2">Uncharacterized protein</fullName>
    </submittedName>
</protein>
<keyword evidence="3" id="KW-1185">Reference proteome</keyword>
<comment type="caution">
    <text evidence="2">The sequence shown here is derived from an EMBL/GenBank/DDBJ whole genome shotgun (WGS) entry which is preliminary data.</text>
</comment>
<evidence type="ECO:0000256" key="1">
    <source>
        <dbReference type="SAM" id="MobiDB-lite"/>
    </source>
</evidence>
<proteinExistence type="predicted"/>
<gene>
    <name evidence="2" type="ORF">TIFTF001_028787</name>
</gene>
<feature type="region of interest" description="Disordered" evidence="1">
    <location>
        <begin position="16"/>
        <end position="90"/>
    </location>
</feature>
<reference evidence="2" key="1">
    <citation type="submission" date="2023-07" db="EMBL/GenBank/DDBJ databases">
        <title>draft genome sequence of fig (Ficus carica).</title>
        <authorList>
            <person name="Takahashi T."/>
            <person name="Nishimura K."/>
        </authorList>
    </citation>
    <scope>NUCLEOTIDE SEQUENCE</scope>
</reference>
<dbReference type="AlphaFoldDB" id="A0AA88DQE6"/>
<sequence>MSESCLSSSLPLMLSSALSPQPATSPLPSPPPGFGENVGHESTENIEDSRDGESDKVDTEETNGSTENSSDEEVVKEDHDVSRMVLTSEL</sequence>
<dbReference type="EMBL" id="BTGU01000090">
    <property type="protein sequence ID" value="GMN59697.1"/>
    <property type="molecule type" value="Genomic_DNA"/>
</dbReference>
<evidence type="ECO:0000313" key="3">
    <source>
        <dbReference type="Proteomes" id="UP001187192"/>
    </source>
</evidence>
<dbReference type="Proteomes" id="UP001187192">
    <property type="component" value="Unassembled WGS sequence"/>
</dbReference>
<organism evidence="2 3">
    <name type="scientific">Ficus carica</name>
    <name type="common">Common fig</name>
    <dbReference type="NCBI Taxonomy" id="3494"/>
    <lineage>
        <taxon>Eukaryota</taxon>
        <taxon>Viridiplantae</taxon>
        <taxon>Streptophyta</taxon>
        <taxon>Embryophyta</taxon>
        <taxon>Tracheophyta</taxon>
        <taxon>Spermatophyta</taxon>
        <taxon>Magnoliopsida</taxon>
        <taxon>eudicotyledons</taxon>
        <taxon>Gunneridae</taxon>
        <taxon>Pentapetalae</taxon>
        <taxon>rosids</taxon>
        <taxon>fabids</taxon>
        <taxon>Rosales</taxon>
        <taxon>Moraceae</taxon>
        <taxon>Ficeae</taxon>
        <taxon>Ficus</taxon>
    </lineage>
</organism>
<feature type="compositionally biased region" description="Basic and acidic residues" evidence="1">
    <location>
        <begin position="38"/>
        <end position="59"/>
    </location>
</feature>
<evidence type="ECO:0000313" key="2">
    <source>
        <dbReference type="EMBL" id="GMN59697.1"/>
    </source>
</evidence>
<accession>A0AA88DQE6</accession>
<feature type="compositionally biased region" description="Pro residues" evidence="1">
    <location>
        <begin position="23"/>
        <end position="33"/>
    </location>
</feature>